<evidence type="ECO:0000259" key="8">
    <source>
        <dbReference type="Pfam" id="PF02470"/>
    </source>
</evidence>
<evidence type="ECO:0000256" key="7">
    <source>
        <dbReference type="SAM" id="Phobius"/>
    </source>
</evidence>
<feature type="domain" description="Mce/MlaD" evidence="8">
    <location>
        <begin position="47"/>
        <end position="134"/>
    </location>
</feature>
<dbReference type="RefSeq" id="WP_161863284.1">
    <property type="nucleotide sequence ID" value="NZ_CP046620.1"/>
</dbReference>
<feature type="transmembrane region" description="Helical" evidence="7">
    <location>
        <begin position="21"/>
        <end position="40"/>
    </location>
</feature>
<reference evidence="9 10" key="1">
    <citation type="submission" date="2019-12" db="EMBL/GenBank/DDBJ databases">
        <title>Complete genome sequence of Algicella marina strain 9Alg 56(T) isolated from the red alga Tichocarpus crinitus.</title>
        <authorList>
            <person name="Kim S.-G."/>
            <person name="Nedashkovskaya O.I."/>
        </authorList>
    </citation>
    <scope>NUCLEOTIDE SEQUENCE [LARGE SCALE GENOMIC DNA]</scope>
    <source>
        <strain evidence="9 10">9Alg 56</strain>
    </source>
</reference>
<dbReference type="EMBL" id="CP046620">
    <property type="protein sequence ID" value="QHQ36739.1"/>
    <property type="molecule type" value="Genomic_DNA"/>
</dbReference>
<protein>
    <submittedName>
        <fullName evidence="9">MCE family protein</fullName>
    </submittedName>
</protein>
<dbReference type="InterPro" id="IPR051800">
    <property type="entry name" value="PqiA-PqiB_transport"/>
</dbReference>
<dbReference type="PANTHER" id="PTHR30462">
    <property type="entry name" value="INTERMEMBRANE TRANSPORT PROTEIN PQIB-RELATED"/>
    <property type="match status" value="1"/>
</dbReference>
<name>A0A6P1T635_9RHOB</name>
<dbReference type="InterPro" id="IPR003399">
    <property type="entry name" value="Mce/MlaD"/>
</dbReference>
<keyword evidence="6 7" id="KW-0472">Membrane</keyword>
<proteinExistence type="predicted"/>
<evidence type="ECO:0000256" key="2">
    <source>
        <dbReference type="ARBA" id="ARBA00022475"/>
    </source>
</evidence>
<organism evidence="9 10">
    <name type="scientific">Algicella marina</name>
    <dbReference type="NCBI Taxonomy" id="2683284"/>
    <lineage>
        <taxon>Bacteria</taxon>
        <taxon>Pseudomonadati</taxon>
        <taxon>Pseudomonadota</taxon>
        <taxon>Alphaproteobacteria</taxon>
        <taxon>Rhodobacterales</taxon>
        <taxon>Paracoccaceae</taxon>
        <taxon>Algicella</taxon>
    </lineage>
</organism>
<evidence type="ECO:0000256" key="1">
    <source>
        <dbReference type="ARBA" id="ARBA00004533"/>
    </source>
</evidence>
<keyword evidence="5 7" id="KW-1133">Transmembrane helix</keyword>
<keyword evidence="4 7" id="KW-0812">Transmembrane</keyword>
<feature type="domain" description="Mce/MlaD" evidence="8">
    <location>
        <begin position="303"/>
        <end position="395"/>
    </location>
</feature>
<dbReference type="KEGG" id="amaq:GO499_16930"/>
<dbReference type="Proteomes" id="UP000464495">
    <property type="component" value="Chromosome"/>
</dbReference>
<evidence type="ECO:0000256" key="3">
    <source>
        <dbReference type="ARBA" id="ARBA00022519"/>
    </source>
</evidence>
<evidence type="ECO:0000256" key="4">
    <source>
        <dbReference type="ARBA" id="ARBA00022692"/>
    </source>
</evidence>
<accession>A0A6P1T635</accession>
<evidence type="ECO:0000256" key="6">
    <source>
        <dbReference type="ARBA" id="ARBA00023136"/>
    </source>
</evidence>
<dbReference type="AlphaFoldDB" id="A0A6P1T635"/>
<gene>
    <name evidence="9" type="ORF">GO499_16930</name>
</gene>
<keyword evidence="10" id="KW-1185">Reference proteome</keyword>
<evidence type="ECO:0000313" key="9">
    <source>
        <dbReference type="EMBL" id="QHQ36739.1"/>
    </source>
</evidence>
<evidence type="ECO:0000313" key="10">
    <source>
        <dbReference type="Proteomes" id="UP000464495"/>
    </source>
</evidence>
<feature type="domain" description="Mce/MlaD" evidence="8">
    <location>
        <begin position="163"/>
        <end position="223"/>
    </location>
</feature>
<dbReference type="PANTHER" id="PTHR30462:SF0">
    <property type="entry name" value="INTERMEMBRANE TRANSPORT PROTEIN YEBT"/>
    <property type="match status" value="1"/>
</dbReference>
<dbReference type="GO" id="GO:0005886">
    <property type="term" value="C:plasma membrane"/>
    <property type="evidence" value="ECO:0007669"/>
    <property type="project" value="UniProtKB-SubCell"/>
</dbReference>
<dbReference type="Pfam" id="PF02470">
    <property type="entry name" value="MlaD"/>
    <property type="match status" value="3"/>
</dbReference>
<evidence type="ECO:0000256" key="5">
    <source>
        <dbReference type="ARBA" id="ARBA00022989"/>
    </source>
</evidence>
<comment type="subcellular location">
    <subcellularLocation>
        <location evidence="1">Cell inner membrane</location>
    </subcellularLocation>
</comment>
<keyword evidence="2" id="KW-1003">Cell membrane</keyword>
<keyword evidence="3" id="KW-0997">Cell inner membrane</keyword>
<sequence>MTDGPADLDVSDRKPPIWARISVVWLIPLLALVISLFVAWQSYTNRGVAIEIVFEDASGIDAGKTVIKFRDVDIGLVEEVGFSPDIQTVIVKARVSKTIVPYLDEDAVFWVARPRVTTRGISEIETIVSGAYIEGSWDDEPGTTQERFEGLAEPPQVKVGENGTFVRLRSPEAGSLAAGAPVLYKGIEVGQIEGIELADTGDHVLVSAFVRAPHDRRLTSATRFWNLSGFSISLGTGGVTLDVDSLASLVEGGIGFDTVYSGGAPIADNQILELYEDEDSARESIFNRNLGSEVRLSVAFQGTVKGLTAGAPVTFRGVNIGKVETLTANVVEDDSGQLSDVRLLAILIINPGRLGLSELASEEETLDFFEGAVANGLRARIASANLLTSSLLIELVEIDDPMPAAFDRNADPFPMLPPTASELTDFAATAQGMLERVNDLPVEELMASAIGVMDSLNRIAADEATKGTPEAIVGLLEDTRALINSDDVKGVPADLRTAIQTVNALLDQVNTGGAVANLLAALEDTRDAASDISTAAETLPELLASLDALAEKATNLAVEDLLADTRNLIKTTDELVGSDEIAAVPPAVTGLLEEARKLIALDATQALPQEMRMALAQVNTQLLALENTGAVEGLGAAIADARTAAANISTASEKFPGLVEDIEKLTEQAADLPLDQLVEAARKLLTSADAIVASEDMKALPGALGRALDEVQSILAALEEGDAVANLNSALSSASTAADAVARSTESLPALAAQLSRLADQAGATLGAYSGDSEFNYQTRAALRDIREAAEAITSLSRAIERRPNSILIGR</sequence>